<feature type="transmembrane region" description="Helical" evidence="1">
    <location>
        <begin position="79"/>
        <end position="96"/>
    </location>
</feature>
<dbReference type="RefSeq" id="WP_136402708.1">
    <property type="nucleotide sequence ID" value="NZ_SSNZ01000002.1"/>
</dbReference>
<feature type="transmembrane region" description="Helical" evidence="1">
    <location>
        <begin position="6"/>
        <end position="27"/>
    </location>
</feature>
<keyword evidence="1" id="KW-0472">Membrane</keyword>
<keyword evidence="1" id="KW-0812">Transmembrane</keyword>
<sequence>MELYFKIGIGFISLFILLALISLLLIFSDRTKLNDMTNKNHLGSFHGGTFYSQPLLPIDECEDENLNQVIKSHNKKIRVFYFSFLFLILGIVFLNLSDK</sequence>
<evidence type="ECO:0000256" key="1">
    <source>
        <dbReference type="SAM" id="Phobius"/>
    </source>
</evidence>
<evidence type="ECO:0000313" key="3">
    <source>
        <dbReference type="Proteomes" id="UP000307507"/>
    </source>
</evidence>
<protein>
    <submittedName>
        <fullName evidence="2">Uncharacterized protein</fullName>
    </submittedName>
</protein>
<dbReference type="AlphaFoldDB" id="A0A4S4A097"/>
<keyword evidence="1" id="KW-1133">Transmembrane helix</keyword>
<proteinExistence type="predicted"/>
<dbReference type="EMBL" id="SSNZ01000002">
    <property type="protein sequence ID" value="THF51724.1"/>
    <property type="molecule type" value="Genomic_DNA"/>
</dbReference>
<accession>A0A4S4A097</accession>
<reference evidence="2 3" key="1">
    <citation type="submission" date="2019-04" db="EMBL/GenBank/DDBJ databases">
        <title>Flavobacterium sp. nov. isolated from construction timber.</title>
        <authorList>
            <person name="Lin S.-Y."/>
            <person name="Chang C.-T."/>
            <person name="Young C.-C."/>
        </authorList>
    </citation>
    <scope>NUCLEOTIDE SEQUENCE [LARGE SCALE GENOMIC DNA]</scope>
    <source>
        <strain evidence="2 3">CC-CTC003</strain>
    </source>
</reference>
<dbReference type="Proteomes" id="UP000307507">
    <property type="component" value="Unassembled WGS sequence"/>
</dbReference>
<comment type="caution">
    <text evidence="2">The sequence shown here is derived from an EMBL/GenBank/DDBJ whole genome shotgun (WGS) entry which is preliminary data.</text>
</comment>
<gene>
    <name evidence="2" type="ORF">E6C50_08155</name>
</gene>
<name>A0A4S4A097_9FLAO</name>
<dbReference type="OrthoDB" id="9959158at2"/>
<keyword evidence="3" id="KW-1185">Reference proteome</keyword>
<organism evidence="2 3">
    <name type="scientific">Flavobacterium supellecticarium</name>
    <dbReference type="NCBI Taxonomy" id="2565924"/>
    <lineage>
        <taxon>Bacteria</taxon>
        <taxon>Pseudomonadati</taxon>
        <taxon>Bacteroidota</taxon>
        <taxon>Flavobacteriia</taxon>
        <taxon>Flavobacteriales</taxon>
        <taxon>Flavobacteriaceae</taxon>
        <taxon>Flavobacterium</taxon>
    </lineage>
</organism>
<evidence type="ECO:0000313" key="2">
    <source>
        <dbReference type="EMBL" id="THF51724.1"/>
    </source>
</evidence>